<protein>
    <submittedName>
        <fullName evidence="2">Uncharacterized protein</fullName>
    </submittedName>
</protein>
<dbReference type="KEGG" id="marq:MARGE09_P1895"/>
<keyword evidence="3" id="KW-1185">Reference proteome</keyword>
<evidence type="ECO:0000256" key="1">
    <source>
        <dbReference type="SAM" id="Phobius"/>
    </source>
</evidence>
<accession>A0AAN1WHK1</accession>
<sequence>MNYKPLKVFITPILTLMAAFIIAGALATLIGNLLATNHKEILSVLGELTGIGAGIATIIVAIYAGSAIKRWKQKSNENCLQLIWSARKNVAAIRDYARRDICPNDNNDVPERAEASDILFDRKGGFRNNRISRAVKNVIELEDNLMMLQAGANTPEIPKDWNDLHPGRHLLDEMIIVIEIQAKVNEYDLSEIVKRLGVEGDKDQRYYKGSSAGKINKIIDKVDTFLNDYEKNLF</sequence>
<organism evidence="2 3">
    <name type="scientific">Marinagarivorans cellulosilyticus</name>
    <dbReference type="NCBI Taxonomy" id="2721545"/>
    <lineage>
        <taxon>Bacteria</taxon>
        <taxon>Pseudomonadati</taxon>
        <taxon>Pseudomonadota</taxon>
        <taxon>Gammaproteobacteria</taxon>
        <taxon>Cellvibrionales</taxon>
        <taxon>Cellvibrionaceae</taxon>
        <taxon>Marinagarivorans</taxon>
    </lineage>
</organism>
<feature type="transmembrane region" description="Helical" evidence="1">
    <location>
        <begin position="12"/>
        <end position="35"/>
    </location>
</feature>
<name>A0AAN1WHK1_9GAMM</name>
<keyword evidence="1" id="KW-1133">Transmembrane helix</keyword>
<reference evidence="2 3" key="1">
    <citation type="journal article" date="2022" name="IScience">
        <title>An ultrasensitive nanofiber-based assay for enzymatic hydrolysis and deep-sea microbial degradation of cellulose.</title>
        <authorList>
            <person name="Tsudome M."/>
            <person name="Tachioka M."/>
            <person name="Miyazaki M."/>
            <person name="Uchimura K."/>
            <person name="Tsuda M."/>
            <person name="Takaki Y."/>
            <person name="Deguchi S."/>
        </authorList>
    </citation>
    <scope>NUCLEOTIDE SEQUENCE [LARGE SCALE GENOMIC DNA]</scope>
    <source>
        <strain evidence="2 3">GE09</strain>
    </source>
</reference>
<dbReference type="Proteomes" id="UP001320119">
    <property type="component" value="Chromosome"/>
</dbReference>
<evidence type="ECO:0000313" key="3">
    <source>
        <dbReference type="Proteomes" id="UP001320119"/>
    </source>
</evidence>
<feature type="transmembrane region" description="Helical" evidence="1">
    <location>
        <begin position="41"/>
        <end position="64"/>
    </location>
</feature>
<dbReference type="AlphaFoldDB" id="A0AAN1WHK1"/>
<keyword evidence="1" id="KW-0812">Transmembrane</keyword>
<keyword evidence="1" id="KW-0472">Membrane</keyword>
<dbReference type="EMBL" id="AP023086">
    <property type="protein sequence ID" value="BCD97694.1"/>
    <property type="molecule type" value="Genomic_DNA"/>
</dbReference>
<proteinExistence type="predicted"/>
<dbReference type="RefSeq" id="WP_236987164.1">
    <property type="nucleotide sequence ID" value="NZ_AP023086.1"/>
</dbReference>
<evidence type="ECO:0000313" key="2">
    <source>
        <dbReference type="EMBL" id="BCD97694.1"/>
    </source>
</evidence>
<gene>
    <name evidence="2" type="ORF">MARGE09_P1895</name>
</gene>